<feature type="transmembrane region" description="Helical" evidence="1">
    <location>
        <begin position="227"/>
        <end position="245"/>
    </location>
</feature>
<dbReference type="EMBL" id="BMMX01000008">
    <property type="protein sequence ID" value="GGK89670.1"/>
    <property type="molecule type" value="Genomic_DNA"/>
</dbReference>
<accession>A0A8J3FP41</accession>
<feature type="transmembrane region" description="Helical" evidence="1">
    <location>
        <begin position="31"/>
        <end position="51"/>
    </location>
</feature>
<feature type="transmembrane region" description="Helical" evidence="1">
    <location>
        <begin position="189"/>
        <end position="207"/>
    </location>
</feature>
<keyword evidence="5" id="KW-1185">Reference proteome</keyword>
<feature type="transmembrane region" description="Helical" evidence="1">
    <location>
        <begin position="166"/>
        <end position="182"/>
    </location>
</feature>
<comment type="caution">
    <text evidence="4">The sequence shown here is derived from an EMBL/GenBank/DDBJ whole genome shotgun (WGS) entry which is preliminary data.</text>
</comment>
<feature type="transmembrane region" description="Helical" evidence="1">
    <location>
        <begin position="320"/>
        <end position="341"/>
    </location>
</feature>
<proteinExistence type="predicted"/>
<feature type="transmembrane region" description="Helical" evidence="1">
    <location>
        <begin position="252"/>
        <end position="271"/>
    </location>
</feature>
<dbReference type="InterPro" id="IPR050879">
    <property type="entry name" value="Acyltransferase_3"/>
</dbReference>
<evidence type="ECO:0000256" key="1">
    <source>
        <dbReference type="SAM" id="Phobius"/>
    </source>
</evidence>
<feature type="transmembrane region" description="Helical" evidence="1">
    <location>
        <begin position="347"/>
        <end position="364"/>
    </location>
</feature>
<dbReference type="PANTHER" id="PTHR23028">
    <property type="entry name" value="ACETYLTRANSFERASE"/>
    <property type="match status" value="1"/>
</dbReference>
<evidence type="ECO:0000259" key="2">
    <source>
        <dbReference type="Pfam" id="PF01757"/>
    </source>
</evidence>
<feature type="transmembrane region" description="Helical" evidence="1">
    <location>
        <begin position="385"/>
        <end position="405"/>
    </location>
</feature>
<protein>
    <submittedName>
        <fullName evidence="4">Acyltransferase</fullName>
    </submittedName>
</protein>
<keyword evidence="4" id="KW-0808">Transferase</keyword>
<evidence type="ECO:0000313" key="4">
    <source>
        <dbReference type="EMBL" id="GGK89670.1"/>
    </source>
</evidence>
<dbReference type="GO" id="GO:0009103">
    <property type="term" value="P:lipopolysaccharide biosynthetic process"/>
    <property type="evidence" value="ECO:0007669"/>
    <property type="project" value="TreeGrafter"/>
</dbReference>
<dbReference type="Pfam" id="PF19040">
    <property type="entry name" value="SGNH"/>
    <property type="match status" value="1"/>
</dbReference>
<feature type="domain" description="Acyltransferase 3" evidence="2">
    <location>
        <begin position="27"/>
        <end position="343"/>
    </location>
</feature>
<dbReference type="Pfam" id="PF01757">
    <property type="entry name" value="Acyl_transf_3"/>
    <property type="match status" value="1"/>
</dbReference>
<keyword evidence="1" id="KW-0812">Transmembrane</keyword>
<feature type="domain" description="SGNH" evidence="3">
    <location>
        <begin position="465"/>
        <end position="691"/>
    </location>
</feature>
<feature type="transmembrane region" description="Helical" evidence="1">
    <location>
        <begin position="277"/>
        <end position="299"/>
    </location>
</feature>
<reference evidence="4" key="2">
    <citation type="submission" date="2020-09" db="EMBL/GenBank/DDBJ databases">
        <authorList>
            <person name="Sun Q."/>
            <person name="Zhou Y."/>
        </authorList>
    </citation>
    <scope>NUCLEOTIDE SEQUENCE</scope>
    <source>
        <strain evidence="4">CGMCC 4.7299</strain>
    </source>
</reference>
<keyword evidence="1" id="KW-1133">Transmembrane helix</keyword>
<dbReference type="GO" id="GO:0016020">
    <property type="term" value="C:membrane"/>
    <property type="evidence" value="ECO:0007669"/>
    <property type="project" value="TreeGrafter"/>
</dbReference>
<feature type="transmembrane region" description="Helical" evidence="1">
    <location>
        <begin position="95"/>
        <end position="114"/>
    </location>
</feature>
<feature type="transmembrane region" description="Helical" evidence="1">
    <location>
        <begin position="57"/>
        <end position="74"/>
    </location>
</feature>
<name>A0A8J3FP41_9ACTN</name>
<evidence type="ECO:0000313" key="5">
    <source>
        <dbReference type="Proteomes" id="UP000656042"/>
    </source>
</evidence>
<dbReference type="RefSeq" id="WP_189079293.1">
    <property type="nucleotide sequence ID" value="NZ_BMMX01000008.1"/>
</dbReference>
<organism evidence="4 5">
    <name type="scientific">Mangrovihabitans endophyticus</name>
    <dbReference type="NCBI Taxonomy" id="1751298"/>
    <lineage>
        <taxon>Bacteria</taxon>
        <taxon>Bacillati</taxon>
        <taxon>Actinomycetota</taxon>
        <taxon>Actinomycetes</taxon>
        <taxon>Micromonosporales</taxon>
        <taxon>Micromonosporaceae</taxon>
        <taxon>Mangrovihabitans</taxon>
    </lineage>
</organism>
<dbReference type="AlphaFoldDB" id="A0A8J3FP41"/>
<dbReference type="InterPro" id="IPR043968">
    <property type="entry name" value="SGNH"/>
</dbReference>
<keyword evidence="4" id="KW-0012">Acyltransferase</keyword>
<reference evidence="4" key="1">
    <citation type="journal article" date="2014" name="Int. J. Syst. Evol. Microbiol.">
        <title>Complete genome sequence of Corynebacterium casei LMG S-19264T (=DSM 44701T), isolated from a smear-ripened cheese.</title>
        <authorList>
            <consortium name="US DOE Joint Genome Institute (JGI-PGF)"/>
            <person name="Walter F."/>
            <person name="Albersmeier A."/>
            <person name="Kalinowski J."/>
            <person name="Ruckert C."/>
        </authorList>
    </citation>
    <scope>NUCLEOTIDE SEQUENCE</scope>
    <source>
        <strain evidence="4">CGMCC 4.7299</strain>
    </source>
</reference>
<gene>
    <name evidence="4" type="ORF">GCM10012284_24530</name>
</gene>
<sequence length="697" mass="74136">MTATVRTAASRARATDATRPRIGAFRADIEGLRAVAVLLVVLSHAGVGAVAGGYVGVDVFFVISGFLITSLLLREVATTGRISMSRFYARRALRLLPAAALVCVATLVGARLWLSGLRTGEFAKDALSATAYVANVRFAITGTDYLDADQTPSPFQHFWSLAVEEQFYLVWPLLIIAATLLWRRRRNATLRPLAAALLTLIAVSAVLSVTETQRSAPWAYFGAHTRAWELGVGALVAIGAGRLSALPGRLRAVLGWGGLAAIGAAAVAYGPDTAYPGGFAALPVAGAAAVIAAGVGGRAEHGAALVLERAPMRTVGRLSYGWYLWHWPVLMIGPAALGIGASTRNNLVLAAGAFLAAGLTYRLVENPLRHRPALRVRPVRGLLTGAALSAVVATVAVVVAVRPAAVPEGGRATDLRTALAESATPEAVLRQFIADSDRPRKLPSNLDPGLRESARDKPQVYADGCHLDSTAAPLPAGCVYGDPTSATTVVLFGDSHAAQWFPAMQRIAVDRGWRLVSLSKSACTAADLPIHHEALKREYTECAAFHRAAIDRIAALRPRLVVVGTSFNYDPIGGASWRAGWASTFGALRDTGARVVAFQDTPYMGGRVPACLEAHSRRIDRCDVSQRSALRGPEQRELFTEYARGSAVTVIDPVPWLCTDTCPAVVGNMLVYRDSNHMTTAYNRMLAPLLDARLPRL</sequence>
<dbReference type="InterPro" id="IPR002656">
    <property type="entry name" value="Acyl_transf_3_dom"/>
</dbReference>
<dbReference type="PANTHER" id="PTHR23028:SF53">
    <property type="entry name" value="ACYL_TRANSF_3 DOMAIN-CONTAINING PROTEIN"/>
    <property type="match status" value="1"/>
</dbReference>
<dbReference type="GO" id="GO:0016747">
    <property type="term" value="F:acyltransferase activity, transferring groups other than amino-acyl groups"/>
    <property type="evidence" value="ECO:0007669"/>
    <property type="project" value="InterPro"/>
</dbReference>
<evidence type="ECO:0000259" key="3">
    <source>
        <dbReference type="Pfam" id="PF19040"/>
    </source>
</evidence>
<keyword evidence="1" id="KW-0472">Membrane</keyword>
<dbReference type="Proteomes" id="UP000656042">
    <property type="component" value="Unassembled WGS sequence"/>
</dbReference>